<dbReference type="Proteomes" id="UP000054248">
    <property type="component" value="Unassembled WGS sequence"/>
</dbReference>
<dbReference type="EMBL" id="KN823324">
    <property type="protein sequence ID" value="KIO17987.1"/>
    <property type="molecule type" value="Genomic_DNA"/>
</dbReference>
<gene>
    <name evidence="2" type="ORF">M407DRAFT_163850</name>
</gene>
<proteinExistence type="predicted"/>
<evidence type="ECO:0000256" key="1">
    <source>
        <dbReference type="SAM" id="MobiDB-lite"/>
    </source>
</evidence>
<protein>
    <submittedName>
        <fullName evidence="2">Uncharacterized protein</fullName>
    </submittedName>
</protein>
<dbReference type="AlphaFoldDB" id="A0A0C3L944"/>
<evidence type="ECO:0000313" key="2">
    <source>
        <dbReference type="EMBL" id="KIO17987.1"/>
    </source>
</evidence>
<feature type="compositionally biased region" description="Basic and acidic residues" evidence="1">
    <location>
        <begin position="20"/>
        <end position="50"/>
    </location>
</feature>
<feature type="region of interest" description="Disordered" evidence="1">
    <location>
        <begin position="20"/>
        <end position="54"/>
    </location>
</feature>
<organism evidence="2 3">
    <name type="scientific">Tulasnella calospora MUT 4182</name>
    <dbReference type="NCBI Taxonomy" id="1051891"/>
    <lineage>
        <taxon>Eukaryota</taxon>
        <taxon>Fungi</taxon>
        <taxon>Dikarya</taxon>
        <taxon>Basidiomycota</taxon>
        <taxon>Agaricomycotina</taxon>
        <taxon>Agaricomycetes</taxon>
        <taxon>Cantharellales</taxon>
        <taxon>Tulasnellaceae</taxon>
        <taxon>Tulasnella</taxon>
    </lineage>
</organism>
<reference evidence="3" key="2">
    <citation type="submission" date="2015-01" db="EMBL/GenBank/DDBJ databases">
        <title>Evolutionary Origins and Diversification of the Mycorrhizal Mutualists.</title>
        <authorList>
            <consortium name="DOE Joint Genome Institute"/>
            <consortium name="Mycorrhizal Genomics Consortium"/>
            <person name="Kohler A."/>
            <person name="Kuo A."/>
            <person name="Nagy L.G."/>
            <person name="Floudas D."/>
            <person name="Copeland A."/>
            <person name="Barry K.W."/>
            <person name="Cichocki N."/>
            <person name="Veneault-Fourrey C."/>
            <person name="LaButti K."/>
            <person name="Lindquist E.A."/>
            <person name="Lipzen A."/>
            <person name="Lundell T."/>
            <person name="Morin E."/>
            <person name="Murat C."/>
            <person name="Riley R."/>
            <person name="Ohm R."/>
            <person name="Sun H."/>
            <person name="Tunlid A."/>
            <person name="Henrissat B."/>
            <person name="Grigoriev I.V."/>
            <person name="Hibbett D.S."/>
            <person name="Martin F."/>
        </authorList>
    </citation>
    <scope>NUCLEOTIDE SEQUENCE [LARGE SCALE GENOMIC DNA]</scope>
    <source>
        <strain evidence="3">MUT 4182</strain>
    </source>
</reference>
<dbReference type="HOGENOM" id="CLU_2428691_0_0_1"/>
<sequence>MERCRRRWGSTGRILRWRRQREGERKWRRREGEGEKSKDGGNGEKNKVTHQEPMNNLPEVFLKVSLGFCAGFAREPAEEVWTTAEGEVGTG</sequence>
<accession>A0A0C3L944</accession>
<evidence type="ECO:0000313" key="3">
    <source>
        <dbReference type="Proteomes" id="UP000054248"/>
    </source>
</evidence>
<name>A0A0C3L944_9AGAM</name>
<reference evidence="2 3" key="1">
    <citation type="submission" date="2014-04" db="EMBL/GenBank/DDBJ databases">
        <authorList>
            <consortium name="DOE Joint Genome Institute"/>
            <person name="Kuo A."/>
            <person name="Girlanda M."/>
            <person name="Perotto S."/>
            <person name="Kohler A."/>
            <person name="Nagy L.G."/>
            <person name="Floudas D."/>
            <person name="Copeland A."/>
            <person name="Barry K.W."/>
            <person name="Cichocki N."/>
            <person name="Veneault-Fourrey C."/>
            <person name="LaButti K."/>
            <person name="Lindquist E.A."/>
            <person name="Lipzen A."/>
            <person name="Lundell T."/>
            <person name="Morin E."/>
            <person name="Murat C."/>
            <person name="Sun H."/>
            <person name="Tunlid A."/>
            <person name="Henrissat B."/>
            <person name="Grigoriev I.V."/>
            <person name="Hibbett D.S."/>
            <person name="Martin F."/>
            <person name="Nordberg H.P."/>
            <person name="Cantor M.N."/>
            <person name="Hua S.X."/>
        </authorList>
    </citation>
    <scope>NUCLEOTIDE SEQUENCE [LARGE SCALE GENOMIC DNA]</scope>
    <source>
        <strain evidence="2 3">MUT 4182</strain>
    </source>
</reference>
<keyword evidence="3" id="KW-1185">Reference proteome</keyword>